<evidence type="ECO:0000313" key="1">
    <source>
        <dbReference type="EMBL" id="KAA5542948.1"/>
    </source>
</evidence>
<name>A0A5M6D622_9BACT</name>
<evidence type="ECO:0008006" key="3">
    <source>
        <dbReference type="Google" id="ProtNLM"/>
    </source>
</evidence>
<comment type="caution">
    <text evidence="1">The sequence shown here is derived from an EMBL/GenBank/DDBJ whole genome shotgun (WGS) entry which is preliminary data.</text>
</comment>
<dbReference type="InterPro" id="IPR052159">
    <property type="entry name" value="Competence_DNA_uptake"/>
</dbReference>
<protein>
    <recommendedName>
        <fullName evidence="3">MBL fold metallo-hydrolase</fullName>
    </recommendedName>
</protein>
<gene>
    <name evidence="1" type="ORF">F0145_17565</name>
</gene>
<accession>A0A5M6D622</accession>
<dbReference type="SUPFAM" id="SSF56281">
    <property type="entry name" value="Metallo-hydrolase/oxidoreductase"/>
    <property type="match status" value="1"/>
</dbReference>
<reference evidence="1 2" key="1">
    <citation type="submission" date="2019-09" db="EMBL/GenBank/DDBJ databases">
        <title>Genome sequence and assembly of Adhaeribacter sp.</title>
        <authorList>
            <person name="Chhetri G."/>
        </authorList>
    </citation>
    <scope>NUCLEOTIDE SEQUENCE [LARGE SCALE GENOMIC DNA]</scope>
    <source>
        <strain evidence="1 2">DK36</strain>
    </source>
</reference>
<dbReference type="AlphaFoldDB" id="A0A5M6D622"/>
<proteinExistence type="predicted"/>
<dbReference type="PANTHER" id="PTHR30619">
    <property type="entry name" value="DNA INTERNALIZATION/COMPETENCE PROTEIN COMEC/REC2"/>
    <property type="match status" value="1"/>
</dbReference>
<dbReference type="EMBL" id="VWSF01000015">
    <property type="protein sequence ID" value="KAA5542948.1"/>
    <property type="molecule type" value="Genomic_DNA"/>
</dbReference>
<dbReference type="PANTHER" id="PTHR30619:SF1">
    <property type="entry name" value="RECOMBINATION PROTEIN 2"/>
    <property type="match status" value="1"/>
</dbReference>
<dbReference type="Gene3D" id="3.60.15.10">
    <property type="entry name" value="Ribonuclease Z/Hydroxyacylglutathione hydrolase-like"/>
    <property type="match status" value="1"/>
</dbReference>
<sequence>MKIKFWKVGCGDAITINFEDIDKINRNIFIDGGYLGTYLRTIKQKLLAIQSKSQFVDIWIITHTDRDHIGGVEAFLKDPTLPNKEHLVKEYWFNWSTYDFIPYSDKISVNQGITLRDYLFKTGKLKQIDISSDSQPIIWHNLKFTILSPDLDRLTNSKIAWQEKESDKLLGAGLSDYNNTIESLLKLPYEEDTDVWNGGSIAFLLEQNEKKILFLADSFPSVIIDALRQIGYSDTNKLHVDYIKLSHHGSKRNFNPALLEIVNCSRFIILANGVSHNLPNKWTLAQIITNPNRSNDKIEFYFNDDNDSLRSIFEVDNDKEQYNFTCYYNSSPYLLIDLG</sequence>
<dbReference type="RefSeq" id="WP_150090330.1">
    <property type="nucleotide sequence ID" value="NZ_VWSF01000015.1"/>
</dbReference>
<organism evidence="1 2">
    <name type="scientific">Adhaeribacter rhizoryzae</name>
    <dbReference type="NCBI Taxonomy" id="2607907"/>
    <lineage>
        <taxon>Bacteria</taxon>
        <taxon>Pseudomonadati</taxon>
        <taxon>Bacteroidota</taxon>
        <taxon>Cytophagia</taxon>
        <taxon>Cytophagales</taxon>
        <taxon>Hymenobacteraceae</taxon>
        <taxon>Adhaeribacter</taxon>
    </lineage>
</organism>
<evidence type="ECO:0000313" key="2">
    <source>
        <dbReference type="Proteomes" id="UP000323426"/>
    </source>
</evidence>
<dbReference type="Proteomes" id="UP000323426">
    <property type="component" value="Unassembled WGS sequence"/>
</dbReference>
<dbReference type="InterPro" id="IPR036866">
    <property type="entry name" value="RibonucZ/Hydroxyglut_hydro"/>
</dbReference>
<keyword evidence="2" id="KW-1185">Reference proteome</keyword>